<dbReference type="GO" id="GO:0000921">
    <property type="term" value="P:septin ring assembly"/>
    <property type="evidence" value="ECO:0007669"/>
    <property type="project" value="TreeGrafter"/>
</dbReference>
<feature type="transmembrane region" description="Helical" evidence="1">
    <location>
        <begin position="40"/>
        <end position="61"/>
    </location>
</feature>
<keyword evidence="1" id="KW-1133">Transmembrane helix</keyword>
<accession>A0AAN7W473</accession>
<feature type="transmembrane region" description="Helical" evidence="1">
    <location>
        <begin position="190"/>
        <end position="213"/>
    </location>
</feature>
<evidence type="ECO:0000313" key="2">
    <source>
        <dbReference type="EMBL" id="KAK5780831.1"/>
    </source>
</evidence>
<proteinExistence type="predicted"/>
<name>A0AAN7W473_9SACH</name>
<dbReference type="AlphaFoldDB" id="A0AAN7W473"/>
<feature type="transmembrane region" description="Helical" evidence="1">
    <location>
        <begin position="225"/>
        <end position="247"/>
    </location>
</feature>
<protein>
    <submittedName>
        <fullName evidence="2">Uncharacterized protein</fullName>
    </submittedName>
</protein>
<evidence type="ECO:0000256" key="1">
    <source>
        <dbReference type="SAM" id="Phobius"/>
    </source>
</evidence>
<dbReference type="GO" id="GO:0097038">
    <property type="term" value="C:perinuclear endoplasmic reticulum"/>
    <property type="evidence" value="ECO:0007669"/>
    <property type="project" value="TreeGrafter"/>
</dbReference>
<keyword evidence="1" id="KW-0472">Membrane</keyword>
<sequence length="523" mass="60155">MTSFLSSLKRGLRILSGTLYLGLILTSIPISFKIGGLYCGLSFTVTLFLLYFISTTLSILAKRNGRKIFIILANILYYFQHSIIASLLHLFLSGFSNIELHQLIENDSSLQLDILTKILHSTLPTNTPHDITLENNWILYYFYYKYVVTPWKFLLSNSTPFFSLSEGFFTILAIQAIGETNKWLFYEKNSNSWIISSLLFSSGIVTISLYYLYRIYVTPIWELSIQTASLLGFVLSLVGGLSLYGIVSQAGSVIESSLFLAYIVRCIYEISPKLATTATDEILELFLEVWQNHQKNLSINNTMIFYYYNTILNNITNIWNDILIKIAQSSSSSSSSSSSTFFSSPIDHFVLKTLSMNNIYQFLKPIWKIFQNFTLSVPRSISELFLIIWKLAFESISPAIVINLCFRVLIFYSATRIIPSLQRKSYDIKQMKRSRKVMKLIYWYSPCILIAIYAHLILQYSGELKNDLCLWNCNWFQQNGIINDDSIIVDSWSFWNWCNIFWTILIYGSELLGDGNTSNTDLN</sequence>
<feature type="transmembrane region" description="Helical" evidence="1">
    <location>
        <begin position="440"/>
        <end position="458"/>
    </location>
</feature>
<feature type="transmembrane region" description="Helical" evidence="1">
    <location>
        <begin position="399"/>
        <end position="419"/>
    </location>
</feature>
<dbReference type="InterPro" id="IPR013635">
    <property type="entry name" value="Ice2"/>
</dbReference>
<dbReference type="EMBL" id="JAWIZZ010000040">
    <property type="protein sequence ID" value="KAK5780831.1"/>
    <property type="molecule type" value="Genomic_DNA"/>
</dbReference>
<dbReference type="Proteomes" id="UP001306508">
    <property type="component" value="Unassembled WGS sequence"/>
</dbReference>
<organism evidence="2 3">
    <name type="scientific">Arxiozyma heterogenica</name>
    <dbReference type="NCBI Taxonomy" id="278026"/>
    <lineage>
        <taxon>Eukaryota</taxon>
        <taxon>Fungi</taxon>
        <taxon>Dikarya</taxon>
        <taxon>Ascomycota</taxon>
        <taxon>Saccharomycotina</taxon>
        <taxon>Saccharomycetes</taxon>
        <taxon>Saccharomycetales</taxon>
        <taxon>Saccharomycetaceae</taxon>
        <taxon>Arxiozyma</taxon>
    </lineage>
</organism>
<dbReference type="GO" id="GO:0005789">
    <property type="term" value="C:endoplasmic reticulum membrane"/>
    <property type="evidence" value="ECO:0007669"/>
    <property type="project" value="TreeGrafter"/>
</dbReference>
<feature type="transmembrane region" description="Helical" evidence="1">
    <location>
        <begin position="68"/>
        <end position="92"/>
    </location>
</feature>
<dbReference type="PANTHER" id="PTHR31726">
    <property type="entry name" value="PROTEIN ICE2"/>
    <property type="match status" value="1"/>
</dbReference>
<evidence type="ECO:0000313" key="3">
    <source>
        <dbReference type="Proteomes" id="UP001306508"/>
    </source>
</evidence>
<dbReference type="GO" id="GO:0048309">
    <property type="term" value="P:endoplasmic reticulum inheritance"/>
    <property type="evidence" value="ECO:0007669"/>
    <property type="project" value="TreeGrafter"/>
</dbReference>
<gene>
    <name evidence="2" type="ORF">RI543_001956</name>
</gene>
<feature type="transmembrane region" description="Helical" evidence="1">
    <location>
        <begin position="161"/>
        <end position="178"/>
    </location>
</feature>
<reference evidence="3" key="1">
    <citation type="submission" date="2023-07" db="EMBL/GenBank/DDBJ databases">
        <title>A draft genome of Kazachstania heterogenica Y-27499.</title>
        <authorList>
            <person name="Donic C."/>
            <person name="Kralova J.S."/>
            <person name="Fidel L."/>
            <person name="Ben-Dor S."/>
            <person name="Jung S."/>
        </authorList>
    </citation>
    <scope>NUCLEOTIDE SEQUENCE [LARGE SCALE GENOMIC DNA]</scope>
    <source>
        <strain evidence="3">Y27499</strain>
    </source>
</reference>
<keyword evidence="1" id="KW-0812">Transmembrane</keyword>
<comment type="caution">
    <text evidence="2">The sequence shown here is derived from an EMBL/GenBank/DDBJ whole genome shotgun (WGS) entry which is preliminary data.</text>
</comment>
<dbReference type="GO" id="GO:0032541">
    <property type="term" value="C:cortical endoplasmic reticulum"/>
    <property type="evidence" value="ECO:0007669"/>
    <property type="project" value="TreeGrafter"/>
</dbReference>
<feature type="transmembrane region" description="Helical" evidence="1">
    <location>
        <begin position="12"/>
        <end position="34"/>
    </location>
</feature>
<dbReference type="Pfam" id="PF08426">
    <property type="entry name" value="ICE2"/>
    <property type="match status" value="1"/>
</dbReference>
<dbReference type="PANTHER" id="PTHR31726:SF2">
    <property type="entry name" value="PROTEIN ICE2"/>
    <property type="match status" value="1"/>
</dbReference>
<keyword evidence="3" id="KW-1185">Reference proteome</keyword>